<reference evidence="2" key="2">
    <citation type="submission" date="2020-09" db="EMBL/GenBank/DDBJ databases">
        <authorList>
            <person name="Sun Q."/>
            <person name="Zhou Y."/>
        </authorList>
    </citation>
    <scope>NUCLEOTIDE SEQUENCE</scope>
    <source>
        <strain evidence="2">CGMCC 1.15447</strain>
    </source>
</reference>
<accession>A0A916W165</accession>
<dbReference type="AlphaFoldDB" id="A0A916W165"/>
<dbReference type="CDD" id="cd24007">
    <property type="entry name" value="ASKHA_NBD_eukNAGK-like"/>
    <property type="match status" value="1"/>
</dbReference>
<dbReference type="Pfam" id="PF01869">
    <property type="entry name" value="BcrAD_BadFG"/>
    <property type="match status" value="1"/>
</dbReference>
<protein>
    <submittedName>
        <fullName evidence="2">N-acetylglucosamine kinase</fullName>
    </submittedName>
</protein>
<dbReference type="PANTHER" id="PTHR43190:SF3">
    <property type="entry name" value="N-ACETYL-D-GLUCOSAMINE KINASE"/>
    <property type="match status" value="1"/>
</dbReference>
<proteinExistence type="predicted"/>
<dbReference type="InterPro" id="IPR043129">
    <property type="entry name" value="ATPase_NBD"/>
</dbReference>
<comment type="caution">
    <text evidence="2">The sequence shown here is derived from an EMBL/GenBank/DDBJ whole genome shotgun (WGS) entry which is preliminary data.</text>
</comment>
<sequence length="302" mass="31525">MAFYLGVDAGGTKTQYVLGDEQQVLGRVQGGTIKRMRADAATTTRNLDKALSELAALTGVSLRSVTRTCIGAAGITVPLVTDWMREAFGERVGGSLVLVGDVEIALDAAFFGGSGVLVLAGTGSNVAGRSVSGRVTTAGGWGPVLADQGSGHRIGVQALRDTFLALDEERSTELLPEILGLWGLADATELVAYANKIPAPDFSALAPLVASCAERGDGVARGVLSREAGELAHLALLVIGRLRREAPPEWVPEVAFTGSILERVGPVRRGIVERLERELPSVKTLPGVVDPALGALWRARVG</sequence>
<gene>
    <name evidence="2" type="ORF">GCM10011507_06380</name>
</gene>
<dbReference type="GO" id="GO:0016301">
    <property type="term" value="F:kinase activity"/>
    <property type="evidence" value="ECO:0007669"/>
    <property type="project" value="UniProtKB-KW"/>
</dbReference>
<evidence type="ECO:0000313" key="2">
    <source>
        <dbReference type="EMBL" id="GGA57753.1"/>
    </source>
</evidence>
<dbReference type="SUPFAM" id="SSF53067">
    <property type="entry name" value="Actin-like ATPase domain"/>
    <property type="match status" value="2"/>
</dbReference>
<evidence type="ECO:0000259" key="1">
    <source>
        <dbReference type="Pfam" id="PF01869"/>
    </source>
</evidence>
<keyword evidence="3" id="KW-1185">Reference proteome</keyword>
<dbReference type="RefSeq" id="WP_188757867.1">
    <property type="nucleotide sequence ID" value="NZ_BMJB01000001.1"/>
</dbReference>
<dbReference type="Gene3D" id="3.30.420.40">
    <property type="match status" value="2"/>
</dbReference>
<dbReference type="Proteomes" id="UP000648801">
    <property type="component" value="Unassembled WGS sequence"/>
</dbReference>
<dbReference type="PANTHER" id="PTHR43190">
    <property type="entry name" value="N-ACETYL-D-GLUCOSAMINE KINASE"/>
    <property type="match status" value="1"/>
</dbReference>
<keyword evidence="2" id="KW-0418">Kinase</keyword>
<dbReference type="InterPro" id="IPR052519">
    <property type="entry name" value="Euk-type_GlcNAc_Kinase"/>
</dbReference>
<feature type="domain" description="ATPase BadF/BadG/BcrA/BcrD type" evidence="1">
    <location>
        <begin position="5"/>
        <end position="296"/>
    </location>
</feature>
<name>A0A916W165_9BACT</name>
<reference evidence="2" key="1">
    <citation type="journal article" date="2014" name="Int. J. Syst. Evol. Microbiol.">
        <title>Complete genome sequence of Corynebacterium casei LMG S-19264T (=DSM 44701T), isolated from a smear-ripened cheese.</title>
        <authorList>
            <consortium name="US DOE Joint Genome Institute (JGI-PGF)"/>
            <person name="Walter F."/>
            <person name="Albersmeier A."/>
            <person name="Kalinowski J."/>
            <person name="Ruckert C."/>
        </authorList>
    </citation>
    <scope>NUCLEOTIDE SEQUENCE</scope>
    <source>
        <strain evidence="2">CGMCC 1.15447</strain>
    </source>
</reference>
<keyword evidence="2" id="KW-0808">Transferase</keyword>
<dbReference type="InterPro" id="IPR002731">
    <property type="entry name" value="ATPase_BadF"/>
</dbReference>
<dbReference type="EMBL" id="BMJB01000001">
    <property type="protein sequence ID" value="GGA57753.1"/>
    <property type="molecule type" value="Genomic_DNA"/>
</dbReference>
<organism evidence="2 3">
    <name type="scientific">Edaphobacter acidisoli</name>
    <dbReference type="NCBI Taxonomy" id="2040573"/>
    <lineage>
        <taxon>Bacteria</taxon>
        <taxon>Pseudomonadati</taxon>
        <taxon>Acidobacteriota</taxon>
        <taxon>Terriglobia</taxon>
        <taxon>Terriglobales</taxon>
        <taxon>Acidobacteriaceae</taxon>
        <taxon>Edaphobacter</taxon>
    </lineage>
</organism>
<evidence type="ECO:0000313" key="3">
    <source>
        <dbReference type="Proteomes" id="UP000648801"/>
    </source>
</evidence>